<dbReference type="EMBL" id="JBICRM010000007">
    <property type="protein sequence ID" value="MFG1704134.1"/>
    <property type="molecule type" value="Genomic_DNA"/>
</dbReference>
<accession>A0ABW7A9Y4</accession>
<proteinExistence type="predicted"/>
<comment type="caution">
    <text evidence="1">The sequence shown here is derived from an EMBL/GenBank/DDBJ whole genome shotgun (WGS) entry which is preliminary data.</text>
</comment>
<name>A0ABW7A9Y4_9ACTN</name>
<evidence type="ECO:0000313" key="2">
    <source>
        <dbReference type="Proteomes" id="UP001603978"/>
    </source>
</evidence>
<dbReference type="RefSeq" id="WP_393164911.1">
    <property type="nucleotide sequence ID" value="NZ_JBICRM010000007.1"/>
</dbReference>
<evidence type="ECO:0000313" key="1">
    <source>
        <dbReference type="EMBL" id="MFG1704134.1"/>
    </source>
</evidence>
<keyword evidence="2" id="KW-1185">Reference proteome</keyword>
<protein>
    <submittedName>
        <fullName evidence="1">Uncharacterized protein</fullName>
    </submittedName>
</protein>
<sequence>MGNVVDFRSVESLDRRTQHLTQAELDRLEGLLSAMTDDGEQ</sequence>
<organism evidence="1 2">
    <name type="scientific">Nonomuraea marmarensis</name>
    <dbReference type="NCBI Taxonomy" id="3351344"/>
    <lineage>
        <taxon>Bacteria</taxon>
        <taxon>Bacillati</taxon>
        <taxon>Actinomycetota</taxon>
        <taxon>Actinomycetes</taxon>
        <taxon>Streptosporangiales</taxon>
        <taxon>Streptosporangiaceae</taxon>
        <taxon>Nonomuraea</taxon>
    </lineage>
</organism>
<reference evidence="1 2" key="1">
    <citation type="submission" date="2024-10" db="EMBL/GenBank/DDBJ databases">
        <authorList>
            <person name="Topkara A.R."/>
            <person name="Saygin H."/>
        </authorList>
    </citation>
    <scope>NUCLEOTIDE SEQUENCE [LARGE SCALE GENOMIC DNA]</scope>
    <source>
        <strain evidence="1 2">M3C6</strain>
    </source>
</reference>
<dbReference type="Proteomes" id="UP001603978">
    <property type="component" value="Unassembled WGS sequence"/>
</dbReference>
<gene>
    <name evidence="1" type="ORF">ACFLIM_13170</name>
</gene>